<gene>
    <name evidence="1" type="ORF">H7995_18885</name>
</gene>
<proteinExistence type="predicted"/>
<evidence type="ECO:0000313" key="1">
    <source>
        <dbReference type="EMBL" id="MBC2691862.1"/>
    </source>
</evidence>
<reference evidence="1 2" key="1">
    <citation type="submission" date="2020-08" db="EMBL/GenBank/DDBJ databases">
        <title>Pseudomonas sp. nov.</title>
        <authorList>
            <person name="Gieschler S."/>
            <person name="Fiedler G."/>
            <person name="Brinks E."/>
            <person name="Boehnlein C."/>
            <person name="Franz C.M.A.P."/>
            <person name="Kabisch J."/>
        </authorList>
    </citation>
    <scope>NUCLEOTIDE SEQUENCE [LARGE SCALE GENOMIC DNA]</scope>
    <source>
        <strain evidence="1 2">MBT-1</strain>
    </source>
</reference>
<name>A0A7X1GG52_9PSED</name>
<evidence type="ECO:0000313" key="2">
    <source>
        <dbReference type="Proteomes" id="UP000526003"/>
    </source>
</evidence>
<organism evidence="1 2">
    <name type="scientific">Pseudomonas kielensis</name>
    <dbReference type="NCBI Taxonomy" id="2762577"/>
    <lineage>
        <taxon>Bacteria</taxon>
        <taxon>Pseudomonadati</taxon>
        <taxon>Pseudomonadota</taxon>
        <taxon>Gammaproteobacteria</taxon>
        <taxon>Pseudomonadales</taxon>
        <taxon>Pseudomonadaceae</taxon>
        <taxon>Pseudomonas</taxon>
    </lineage>
</organism>
<protein>
    <submittedName>
        <fullName evidence="1">Uncharacterized protein</fullName>
    </submittedName>
</protein>
<accession>A0A7X1GG52</accession>
<comment type="caution">
    <text evidence="1">The sequence shown here is derived from an EMBL/GenBank/DDBJ whole genome shotgun (WGS) entry which is preliminary data.</text>
</comment>
<dbReference type="Proteomes" id="UP000526003">
    <property type="component" value="Unassembled WGS sequence"/>
</dbReference>
<sequence length="87" mass="9415">MADFPLARIRNMARKEFAQFEAVSAAVRGDDGYTAAIAVKALGGSGAPRFNKVLIDQTFKTALEADLAAEQQLDRLADVSEDGELIW</sequence>
<keyword evidence="2" id="KW-1185">Reference proteome</keyword>
<dbReference type="EMBL" id="JACMYG010000021">
    <property type="protein sequence ID" value="MBC2691862.1"/>
    <property type="molecule type" value="Genomic_DNA"/>
</dbReference>
<dbReference type="AlphaFoldDB" id="A0A7X1GG52"/>
<dbReference type="RefSeq" id="WP_166590725.1">
    <property type="nucleotide sequence ID" value="NZ_CP090311.1"/>
</dbReference>